<keyword evidence="1" id="KW-0677">Repeat</keyword>
<dbReference type="PROSITE" id="PS50088">
    <property type="entry name" value="ANK_REPEAT"/>
    <property type="match status" value="4"/>
</dbReference>
<dbReference type="SUPFAM" id="SSF48403">
    <property type="entry name" value="Ankyrin repeat"/>
    <property type="match status" value="1"/>
</dbReference>
<evidence type="ECO:0000256" key="2">
    <source>
        <dbReference type="ARBA" id="ARBA00023043"/>
    </source>
</evidence>
<reference evidence="4" key="1">
    <citation type="submission" date="2021-03" db="EMBL/GenBank/DDBJ databases">
        <authorList>
            <person name="Bekaert M."/>
        </authorList>
    </citation>
    <scope>NUCLEOTIDE SEQUENCE</scope>
</reference>
<dbReference type="SMART" id="SM00248">
    <property type="entry name" value="ANK"/>
    <property type="match status" value="5"/>
</dbReference>
<dbReference type="EMBL" id="CAJPWZ010002580">
    <property type="protein sequence ID" value="CAG2241219.1"/>
    <property type="molecule type" value="Genomic_DNA"/>
</dbReference>
<gene>
    <name evidence="4" type="ORF">MEDL_53459</name>
</gene>
<dbReference type="AlphaFoldDB" id="A0A8S3U5S0"/>
<dbReference type="Pfam" id="PF12796">
    <property type="entry name" value="Ank_2"/>
    <property type="match status" value="1"/>
</dbReference>
<dbReference type="Proteomes" id="UP000683360">
    <property type="component" value="Unassembled WGS sequence"/>
</dbReference>
<dbReference type="OrthoDB" id="6109495at2759"/>
<sequence length="309" mass="34334">MINWTSKKKLGRKSWERGIGKSSGRASWFLAQSYQLTQHTPGNCRGQRRNESFSLTQKIVIIPKKKVSTDSSVGSIDKVDSEGRSLLFYAATFGTVEVADQLLKSGCDPNVQDVNGETALHEAVLNGHLKLIRLLLKKAVNLDINVKNGQGETPLMVAVHQDQIDVVKHLHKAGASIHETDHIGRSALLIASEQGSEKCCQYLMKHGVDMQMRDSLGHSALFYALHSTKLSVQLIKQILKSGYDVSLDAEWVISENHSENSLKKLNPKLYQTILDKIGVPHFERDCYCRRPSIGNVILTRISTILVAPN</sequence>
<dbReference type="GO" id="GO:0045944">
    <property type="term" value="P:positive regulation of transcription by RNA polymerase II"/>
    <property type="evidence" value="ECO:0007669"/>
    <property type="project" value="TreeGrafter"/>
</dbReference>
<evidence type="ECO:0000256" key="1">
    <source>
        <dbReference type="ARBA" id="ARBA00022737"/>
    </source>
</evidence>
<keyword evidence="2 3" id="KW-0040">ANK repeat</keyword>
<dbReference type="PANTHER" id="PTHR24193">
    <property type="entry name" value="ANKYRIN REPEAT PROTEIN"/>
    <property type="match status" value="1"/>
</dbReference>
<evidence type="ECO:0000313" key="5">
    <source>
        <dbReference type="Proteomes" id="UP000683360"/>
    </source>
</evidence>
<dbReference type="GO" id="GO:0005634">
    <property type="term" value="C:nucleus"/>
    <property type="evidence" value="ECO:0007669"/>
    <property type="project" value="TreeGrafter"/>
</dbReference>
<dbReference type="GO" id="GO:0000976">
    <property type="term" value="F:transcription cis-regulatory region binding"/>
    <property type="evidence" value="ECO:0007669"/>
    <property type="project" value="TreeGrafter"/>
</dbReference>
<dbReference type="InterPro" id="IPR002110">
    <property type="entry name" value="Ankyrin_rpt"/>
</dbReference>
<feature type="repeat" description="ANK" evidence="3">
    <location>
        <begin position="82"/>
        <end position="114"/>
    </location>
</feature>
<comment type="caution">
    <text evidence="4">The sequence shown here is derived from an EMBL/GenBank/DDBJ whole genome shotgun (WGS) entry which is preliminary data.</text>
</comment>
<organism evidence="4 5">
    <name type="scientific">Mytilus edulis</name>
    <name type="common">Blue mussel</name>
    <dbReference type="NCBI Taxonomy" id="6550"/>
    <lineage>
        <taxon>Eukaryota</taxon>
        <taxon>Metazoa</taxon>
        <taxon>Spiralia</taxon>
        <taxon>Lophotrochozoa</taxon>
        <taxon>Mollusca</taxon>
        <taxon>Bivalvia</taxon>
        <taxon>Autobranchia</taxon>
        <taxon>Pteriomorphia</taxon>
        <taxon>Mytilida</taxon>
        <taxon>Mytiloidea</taxon>
        <taxon>Mytilidae</taxon>
        <taxon>Mytilinae</taxon>
        <taxon>Mytilus</taxon>
    </lineage>
</organism>
<dbReference type="InterPro" id="IPR036770">
    <property type="entry name" value="Ankyrin_rpt-contain_sf"/>
</dbReference>
<feature type="repeat" description="ANK" evidence="3">
    <location>
        <begin position="115"/>
        <end position="147"/>
    </location>
</feature>
<keyword evidence="5" id="KW-1185">Reference proteome</keyword>
<evidence type="ECO:0000256" key="3">
    <source>
        <dbReference type="PROSITE-ProRule" id="PRU00023"/>
    </source>
</evidence>
<feature type="repeat" description="ANK" evidence="3">
    <location>
        <begin position="150"/>
        <end position="182"/>
    </location>
</feature>
<proteinExistence type="predicted"/>
<evidence type="ECO:0000313" key="4">
    <source>
        <dbReference type="EMBL" id="CAG2241219.1"/>
    </source>
</evidence>
<feature type="repeat" description="ANK" evidence="3">
    <location>
        <begin position="183"/>
        <end position="215"/>
    </location>
</feature>
<name>A0A8S3U5S0_MYTED</name>
<dbReference type="PROSITE" id="PS50297">
    <property type="entry name" value="ANK_REP_REGION"/>
    <property type="match status" value="4"/>
</dbReference>
<dbReference type="Gene3D" id="1.25.40.20">
    <property type="entry name" value="Ankyrin repeat-containing domain"/>
    <property type="match status" value="1"/>
</dbReference>
<dbReference type="Pfam" id="PF00023">
    <property type="entry name" value="Ank"/>
    <property type="match status" value="1"/>
</dbReference>
<protein>
    <submittedName>
        <fullName evidence="4">Uncharacterized protein</fullName>
    </submittedName>
</protein>
<accession>A0A8S3U5S0</accession>
<dbReference type="PANTHER" id="PTHR24193:SF121">
    <property type="entry name" value="ADA2A-CONTAINING COMPLEX COMPONENT 3, ISOFORM D"/>
    <property type="match status" value="1"/>
</dbReference>
<dbReference type="InterPro" id="IPR050663">
    <property type="entry name" value="Ankyrin-SOCS_Box"/>
</dbReference>